<evidence type="ECO:0000313" key="1">
    <source>
        <dbReference type="EMBL" id="SMO60019.1"/>
    </source>
</evidence>
<dbReference type="AlphaFoldDB" id="A0A521CKQ2"/>
<dbReference type="OrthoDB" id="1525102at2"/>
<keyword evidence="2" id="KW-1185">Reference proteome</keyword>
<dbReference type="RefSeq" id="WP_142714156.1">
    <property type="nucleotide sequence ID" value="NZ_FXTH01000006.1"/>
</dbReference>
<proteinExistence type="predicted"/>
<evidence type="ECO:0000313" key="2">
    <source>
        <dbReference type="Proteomes" id="UP000317593"/>
    </source>
</evidence>
<gene>
    <name evidence="1" type="ORF">SAMN06265218_106168</name>
</gene>
<dbReference type="Proteomes" id="UP000317593">
    <property type="component" value="Unassembled WGS sequence"/>
</dbReference>
<accession>A0A521CKQ2</accession>
<sequence length="80" mass="9216">MKLTPDFLKKMIRMVKMTKTEEIGCDECYDKLHEFAEMKLVGKSPEEAMPLVSDHLERCGSCREEYEALLEAMKGLEKTA</sequence>
<name>A0A521CKQ2_9BACT</name>
<protein>
    <recommendedName>
        <fullName evidence="3">Zinc-finger</fullName>
    </recommendedName>
</protein>
<evidence type="ECO:0008006" key="3">
    <source>
        <dbReference type="Google" id="ProtNLM"/>
    </source>
</evidence>
<reference evidence="1 2" key="1">
    <citation type="submission" date="2017-05" db="EMBL/GenBank/DDBJ databases">
        <authorList>
            <person name="Varghese N."/>
            <person name="Submissions S."/>
        </authorList>
    </citation>
    <scope>NUCLEOTIDE SEQUENCE [LARGE SCALE GENOMIC DNA]</scope>
    <source>
        <strain evidence="1 2">DSM 21194</strain>
    </source>
</reference>
<dbReference type="EMBL" id="FXTH01000006">
    <property type="protein sequence ID" value="SMO60019.1"/>
    <property type="molecule type" value="Genomic_DNA"/>
</dbReference>
<organism evidence="1 2">
    <name type="scientific">Fodinibius sediminis</name>
    <dbReference type="NCBI Taxonomy" id="1214077"/>
    <lineage>
        <taxon>Bacteria</taxon>
        <taxon>Pseudomonadati</taxon>
        <taxon>Balneolota</taxon>
        <taxon>Balneolia</taxon>
        <taxon>Balneolales</taxon>
        <taxon>Balneolaceae</taxon>
        <taxon>Fodinibius</taxon>
    </lineage>
</organism>